<dbReference type="Pfam" id="PF00428">
    <property type="entry name" value="Ribosomal_60s"/>
    <property type="match status" value="1"/>
</dbReference>
<evidence type="ECO:0000313" key="5">
    <source>
        <dbReference type="EMBL" id="GAX21211.1"/>
    </source>
</evidence>
<evidence type="ECO:0000313" key="7">
    <source>
        <dbReference type="Proteomes" id="UP000198406"/>
    </source>
</evidence>
<dbReference type="InParanoid" id="A0A1Z5KM38"/>
<dbReference type="InterPro" id="IPR038716">
    <property type="entry name" value="P1/P2_N_sf"/>
</dbReference>
<dbReference type="GO" id="GO:0002182">
    <property type="term" value="P:cytoplasmic translational elongation"/>
    <property type="evidence" value="ECO:0007669"/>
    <property type="project" value="InterPro"/>
</dbReference>
<evidence type="ECO:0000313" key="6">
    <source>
        <dbReference type="EMBL" id="GAX27390.1"/>
    </source>
</evidence>
<evidence type="ECO:0000256" key="1">
    <source>
        <dbReference type="ARBA" id="ARBA00005436"/>
    </source>
</evidence>
<evidence type="ECO:0000256" key="2">
    <source>
        <dbReference type="ARBA" id="ARBA00022980"/>
    </source>
</evidence>
<dbReference type="FunFam" id="1.10.10.1410:FF:000002">
    <property type="entry name" value="60S acidic ribosomal protein P2"/>
    <property type="match status" value="1"/>
</dbReference>
<dbReference type="GO" id="GO:0003735">
    <property type="term" value="F:structural constituent of ribosome"/>
    <property type="evidence" value="ECO:0007669"/>
    <property type="project" value="InterPro"/>
</dbReference>
<protein>
    <submittedName>
        <fullName evidence="6">Large subunit ribosomal protein LP2</fullName>
    </submittedName>
</protein>
<organism evidence="6 7">
    <name type="scientific">Fistulifera solaris</name>
    <name type="common">Oleaginous diatom</name>
    <dbReference type="NCBI Taxonomy" id="1519565"/>
    <lineage>
        <taxon>Eukaryota</taxon>
        <taxon>Sar</taxon>
        <taxon>Stramenopiles</taxon>
        <taxon>Ochrophyta</taxon>
        <taxon>Bacillariophyta</taxon>
        <taxon>Bacillariophyceae</taxon>
        <taxon>Bacillariophycidae</taxon>
        <taxon>Naviculales</taxon>
        <taxon>Naviculaceae</taxon>
        <taxon>Fistulifera</taxon>
    </lineage>
</organism>
<feature type="region of interest" description="Disordered" evidence="4">
    <location>
        <begin position="72"/>
        <end position="116"/>
    </location>
</feature>
<keyword evidence="2 6" id="KW-0689">Ribosomal protein</keyword>
<dbReference type="InterPro" id="IPR027534">
    <property type="entry name" value="Ribosomal_P1/P2"/>
</dbReference>
<dbReference type="Gene3D" id="1.10.10.1410">
    <property type="match status" value="1"/>
</dbReference>
<comment type="similarity">
    <text evidence="1">Belongs to the eukaryotic ribosomal protein P1/P2 family.</text>
</comment>
<reference evidence="6" key="2">
    <citation type="submission" date="2017-06" db="EMBL/GenBank/DDBJ databases">
        <authorList>
            <person name="Kim H.J."/>
            <person name="Triplett B.A."/>
        </authorList>
    </citation>
    <scope>NUCLEOTIDE SEQUENCE</scope>
    <source>
        <strain evidence="6">JPCC DA0580</strain>
    </source>
</reference>
<dbReference type="InterPro" id="IPR044076">
    <property type="entry name" value="Ribosomal_P2"/>
</dbReference>
<dbReference type="CDD" id="cd05833">
    <property type="entry name" value="Ribosomal_P2"/>
    <property type="match status" value="1"/>
</dbReference>
<dbReference type="GO" id="GO:0022625">
    <property type="term" value="C:cytosolic large ribosomal subunit"/>
    <property type="evidence" value="ECO:0007669"/>
    <property type="project" value="InterPro"/>
</dbReference>
<proteinExistence type="inferred from homology"/>
<dbReference type="EMBL" id="BDSP01000161">
    <property type="protein sequence ID" value="GAX21211.1"/>
    <property type="molecule type" value="Genomic_DNA"/>
</dbReference>
<accession>A0A1Z5KM38</accession>
<gene>
    <name evidence="6" type="ORF">FisN_23Hh151</name>
    <name evidence="5" type="ORF">FisN_23Lh151</name>
</gene>
<dbReference type="EMBL" id="BDSP01000257">
    <property type="protein sequence ID" value="GAX27390.1"/>
    <property type="molecule type" value="Genomic_DNA"/>
</dbReference>
<sequence length="116" mass="11064">MRHLAAYLLLKLGGNDSPSADDITKALGSVGVEVDSASLSKLMGELEGKDLNEILATGKEMLATFGGGGGGGGGGGAAAGGDAAGDAAPAVEEVEEEMDMGGGMDVFGGGGGGGDY</sequence>
<dbReference type="HAMAP" id="MF_01478">
    <property type="entry name" value="Ribosomal_L12_arch"/>
    <property type="match status" value="1"/>
</dbReference>
<evidence type="ECO:0000256" key="4">
    <source>
        <dbReference type="SAM" id="MobiDB-lite"/>
    </source>
</evidence>
<comment type="caution">
    <text evidence="6">The sequence shown here is derived from an EMBL/GenBank/DDBJ whole genome shotgun (WGS) entry which is preliminary data.</text>
</comment>
<dbReference type="AlphaFoldDB" id="A0A1Z5KM38"/>
<dbReference type="FunCoup" id="A0A1Z5KM38">
    <property type="interactions" value="340"/>
</dbReference>
<reference evidence="6 7" key="1">
    <citation type="journal article" date="2015" name="Plant Cell">
        <title>Oil accumulation by the oleaginous diatom Fistulifera solaris as revealed by the genome and transcriptome.</title>
        <authorList>
            <person name="Tanaka T."/>
            <person name="Maeda Y."/>
            <person name="Veluchamy A."/>
            <person name="Tanaka M."/>
            <person name="Abida H."/>
            <person name="Marechal E."/>
            <person name="Bowler C."/>
            <person name="Muto M."/>
            <person name="Sunaga Y."/>
            <person name="Tanaka M."/>
            <person name="Yoshino T."/>
            <person name="Taniguchi T."/>
            <person name="Fukuda Y."/>
            <person name="Nemoto M."/>
            <person name="Matsumoto M."/>
            <person name="Wong P.S."/>
            <person name="Aburatani S."/>
            <person name="Fujibuchi W."/>
        </authorList>
    </citation>
    <scope>NUCLEOTIDE SEQUENCE [LARGE SCALE GENOMIC DNA]</scope>
    <source>
        <strain evidence="6 7">JPCC DA0580</strain>
    </source>
</reference>
<keyword evidence="3" id="KW-0687">Ribonucleoprotein</keyword>
<dbReference type="PANTHER" id="PTHR21141:SF5">
    <property type="entry name" value="LARGE RIBOSOMAL SUBUNIT PROTEIN P2"/>
    <property type="match status" value="1"/>
</dbReference>
<evidence type="ECO:0000256" key="3">
    <source>
        <dbReference type="ARBA" id="ARBA00023274"/>
    </source>
</evidence>
<keyword evidence="7" id="KW-1185">Reference proteome</keyword>
<dbReference type="OrthoDB" id="1227494at2759"/>
<name>A0A1Z5KM38_FISSO</name>
<feature type="compositionally biased region" description="Gly residues" evidence="4">
    <location>
        <begin position="72"/>
        <end position="83"/>
    </location>
</feature>
<dbReference type="PANTHER" id="PTHR21141">
    <property type="entry name" value="60S ACIDIC RIBOSOMAL PROTEIN FAMILY MEMBER"/>
    <property type="match status" value="1"/>
</dbReference>
<dbReference type="Proteomes" id="UP000198406">
    <property type="component" value="Unassembled WGS sequence"/>
</dbReference>
<feature type="compositionally biased region" description="Gly residues" evidence="4">
    <location>
        <begin position="100"/>
        <end position="116"/>
    </location>
</feature>